<accession>A0ABY7BJM6</accession>
<name>A0ABY7BJM6_9FIRM</name>
<evidence type="ECO:0000256" key="1">
    <source>
        <dbReference type="ARBA" id="ARBA00004651"/>
    </source>
</evidence>
<protein>
    <submittedName>
        <fullName evidence="9">ABC transporter permease subunit</fullName>
    </submittedName>
</protein>
<feature type="transmembrane region" description="Helical" evidence="7">
    <location>
        <begin position="279"/>
        <end position="304"/>
    </location>
</feature>
<keyword evidence="6 7" id="KW-0472">Membrane</keyword>
<feature type="transmembrane region" description="Helical" evidence="7">
    <location>
        <begin position="86"/>
        <end position="107"/>
    </location>
</feature>
<dbReference type="Gene3D" id="1.10.3720.10">
    <property type="entry name" value="MetI-like"/>
    <property type="match status" value="1"/>
</dbReference>
<evidence type="ECO:0000256" key="4">
    <source>
        <dbReference type="ARBA" id="ARBA00022692"/>
    </source>
</evidence>
<evidence type="ECO:0000256" key="2">
    <source>
        <dbReference type="ARBA" id="ARBA00022448"/>
    </source>
</evidence>
<feature type="transmembrane region" description="Helical" evidence="7">
    <location>
        <begin position="128"/>
        <end position="153"/>
    </location>
</feature>
<evidence type="ECO:0000256" key="7">
    <source>
        <dbReference type="RuleBase" id="RU363032"/>
    </source>
</evidence>
<feature type="transmembrane region" description="Helical" evidence="7">
    <location>
        <begin position="222"/>
        <end position="242"/>
    </location>
</feature>
<feature type="transmembrane region" description="Helical" evidence="7">
    <location>
        <begin position="173"/>
        <end position="194"/>
    </location>
</feature>
<dbReference type="PANTHER" id="PTHR43227">
    <property type="entry name" value="BLL4140 PROTEIN"/>
    <property type="match status" value="1"/>
</dbReference>
<proteinExistence type="inferred from homology"/>
<dbReference type="SUPFAM" id="SSF161098">
    <property type="entry name" value="MetI-like"/>
    <property type="match status" value="1"/>
</dbReference>
<keyword evidence="5 7" id="KW-1133">Transmembrane helix</keyword>
<dbReference type="Pfam" id="PF00528">
    <property type="entry name" value="BPD_transp_1"/>
    <property type="match status" value="1"/>
</dbReference>
<dbReference type="PROSITE" id="PS50928">
    <property type="entry name" value="ABC_TM1"/>
    <property type="match status" value="1"/>
</dbReference>
<gene>
    <name evidence="9" type="ORF">OTJ99_000437</name>
</gene>
<reference evidence="9" key="1">
    <citation type="submission" date="2022-12" db="EMBL/GenBank/DDBJ databases">
        <authorList>
            <person name="Bing R.G."/>
            <person name="Willard D.J."/>
            <person name="Manesh M.J.H."/>
            <person name="Laemthong T."/>
            <person name="Crosby J.R."/>
            <person name="Kelly R.M."/>
        </authorList>
    </citation>
    <scope>NUCLEOTIDE SEQUENCE</scope>
    <source>
        <strain evidence="9">DSM 8991</strain>
    </source>
</reference>
<dbReference type="CDD" id="cd06261">
    <property type="entry name" value="TM_PBP2"/>
    <property type="match status" value="1"/>
</dbReference>
<evidence type="ECO:0000256" key="6">
    <source>
        <dbReference type="ARBA" id="ARBA00023136"/>
    </source>
</evidence>
<dbReference type="InterPro" id="IPR000515">
    <property type="entry name" value="MetI-like"/>
</dbReference>
<evidence type="ECO:0000256" key="5">
    <source>
        <dbReference type="ARBA" id="ARBA00022989"/>
    </source>
</evidence>
<dbReference type="EMBL" id="CP113864">
    <property type="protein sequence ID" value="WAM31950.1"/>
    <property type="molecule type" value="Genomic_DNA"/>
</dbReference>
<evidence type="ECO:0000256" key="3">
    <source>
        <dbReference type="ARBA" id="ARBA00022475"/>
    </source>
</evidence>
<evidence type="ECO:0000313" key="10">
    <source>
        <dbReference type="Proteomes" id="UP001164745"/>
    </source>
</evidence>
<dbReference type="RefSeq" id="WP_045165416.1">
    <property type="nucleotide sequence ID" value="NZ_CP113864.1"/>
</dbReference>
<comment type="subcellular location">
    <subcellularLocation>
        <location evidence="1 7">Cell membrane</location>
        <topology evidence="1 7">Multi-pass membrane protein</topology>
    </subcellularLocation>
</comment>
<dbReference type="InterPro" id="IPR035906">
    <property type="entry name" value="MetI-like_sf"/>
</dbReference>
<feature type="transmembrane region" description="Helical" evidence="7">
    <location>
        <begin position="21"/>
        <end position="49"/>
    </location>
</feature>
<evidence type="ECO:0000313" key="9">
    <source>
        <dbReference type="EMBL" id="WAM31950.1"/>
    </source>
</evidence>
<dbReference type="InterPro" id="IPR050809">
    <property type="entry name" value="UgpAE/MalFG_permease"/>
</dbReference>
<sequence>MRSGQRTYSRSGFVKELNKNFPLFIMALPGVILLIAFSYLPLFGLIIAFKDVRYDVGILKSPWVGFKNFEFLFKTPDAFIITRNTLLYNLAFIVLGNLAAVATAIALSEMRARFMAKFYQSVMFLPYFLSWVVVAYMAFAFLSVDLGILNTLILPKLGIEPIAWYVEPKPWPVILILANLWKYTGYNAVIYLAAITGIDPEYYEAALIDGASKWQQIKHITLPLLSPLVVVLVLLGIGRIFYADFGLFYQLPMNSGALYDVTNVIDTYVYRTLMGMNDIGMASAASFYQSIMGFILVLTSNLIVRRLDPEKALF</sequence>
<dbReference type="Proteomes" id="UP001164745">
    <property type="component" value="Chromosome"/>
</dbReference>
<keyword evidence="3" id="KW-1003">Cell membrane</keyword>
<keyword evidence="10" id="KW-1185">Reference proteome</keyword>
<evidence type="ECO:0000259" key="8">
    <source>
        <dbReference type="PROSITE" id="PS50928"/>
    </source>
</evidence>
<keyword evidence="4 7" id="KW-0812">Transmembrane</keyword>
<comment type="similarity">
    <text evidence="7">Belongs to the binding-protein-dependent transport system permease family.</text>
</comment>
<dbReference type="PANTHER" id="PTHR43227:SF11">
    <property type="entry name" value="BLL4140 PROTEIN"/>
    <property type="match status" value="1"/>
</dbReference>
<keyword evidence="2 7" id="KW-0813">Transport</keyword>
<organism evidence="9 10">
    <name type="scientific">Caldicellulosiruptor naganoensis</name>
    <dbReference type="NCBI Taxonomy" id="29324"/>
    <lineage>
        <taxon>Bacteria</taxon>
        <taxon>Bacillati</taxon>
        <taxon>Bacillota</taxon>
        <taxon>Bacillota incertae sedis</taxon>
        <taxon>Caldicellulosiruptorales</taxon>
        <taxon>Caldicellulosiruptoraceae</taxon>
        <taxon>Caldicellulosiruptor</taxon>
    </lineage>
</organism>
<feature type="domain" description="ABC transmembrane type-1" evidence="8">
    <location>
        <begin position="82"/>
        <end position="300"/>
    </location>
</feature>